<keyword evidence="3 6" id="KW-1133">Transmembrane helix</keyword>
<feature type="transmembrane region" description="Helical" evidence="6">
    <location>
        <begin position="235"/>
        <end position="257"/>
    </location>
</feature>
<organism evidence="8 9">
    <name type="scientific">Yinghuangia soli</name>
    <dbReference type="NCBI Taxonomy" id="2908204"/>
    <lineage>
        <taxon>Bacteria</taxon>
        <taxon>Bacillati</taxon>
        <taxon>Actinomycetota</taxon>
        <taxon>Actinomycetes</taxon>
        <taxon>Kitasatosporales</taxon>
        <taxon>Streptomycetaceae</taxon>
        <taxon>Yinghuangia</taxon>
    </lineage>
</organism>
<evidence type="ECO:0000259" key="7">
    <source>
        <dbReference type="Pfam" id="PF04893"/>
    </source>
</evidence>
<proteinExistence type="predicted"/>
<dbReference type="Pfam" id="PF04893">
    <property type="entry name" value="Yip1"/>
    <property type="match status" value="1"/>
</dbReference>
<dbReference type="AlphaFoldDB" id="A0AA41PVI0"/>
<evidence type="ECO:0000313" key="8">
    <source>
        <dbReference type="EMBL" id="MCF2526639.1"/>
    </source>
</evidence>
<dbReference type="EMBL" id="JAKFHA010000002">
    <property type="protein sequence ID" value="MCF2526639.1"/>
    <property type="molecule type" value="Genomic_DNA"/>
</dbReference>
<feature type="region of interest" description="Disordered" evidence="5">
    <location>
        <begin position="1"/>
        <end position="78"/>
    </location>
</feature>
<evidence type="ECO:0000256" key="1">
    <source>
        <dbReference type="ARBA" id="ARBA00004141"/>
    </source>
</evidence>
<accession>A0AA41PVI0</accession>
<dbReference type="SUPFAM" id="SSF81995">
    <property type="entry name" value="beta-sandwich domain of Sec23/24"/>
    <property type="match status" value="1"/>
</dbReference>
<reference evidence="8" key="1">
    <citation type="submission" date="2022-01" db="EMBL/GenBank/DDBJ databases">
        <title>Genome-Based Taxonomic Classification of the Phylum Actinobacteria.</title>
        <authorList>
            <person name="Gao Y."/>
        </authorList>
    </citation>
    <scope>NUCLEOTIDE SEQUENCE</scope>
    <source>
        <strain evidence="8">KLBMP 8922</strain>
    </source>
</reference>
<evidence type="ECO:0000256" key="6">
    <source>
        <dbReference type="SAM" id="Phobius"/>
    </source>
</evidence>
<evidence type="ECO:0000256" key="2">
    <source>
        <dbReference type="ARBA" id="ARBA00022692"/>
    </source>
</evidence>
<comment type="caution">
    <text evidence="8">The sequence shown here is derived from an EMBL/GenBank/DDBJ whole genome shotgun (WGS) entry which is preliminary data.</text>
</comment>
<evidence type="ECO:0000313" key="9">
    <source>
        <dbReference type="Proteomes" id="UP001165378"/>
    </source>
</evidence>
<keyword evidence="2 6" id="KW-0812">Transmembrane</keyword>
<keyword evidence="9" id="KW-1185">Reference proteome</keyword>
<feature type="transmembrane region" description="Helical" evidence="6">
    <location>
        <begin position="162"/>
        <end position="181"/>
    </location>
</feature>
<keyword evidence="4 6" id="KW-0472">Membrane</keyword>
<name>A0AA41PVI0_9ACTN</name>
<feature type="transmembrane region" description="Helical" evidence="6">
    <location>
        <begin position="263"/>
        <end position="282"/>
    </location>
</feature>
<protein>
    <submittedName>
        <fullName evidence="8">YIP1 family protein</fullName>
    </submittedName>
</protein>
<sequence>MTGNDPYSPGPQYGPQHGQSVPSGPQQYDQYGRPLPRNTDPYAQHRPDAAPAYGQAPQSAPMPPAPGQAPGGAYPGGPLSLPDETSIYVYGETPEGYTQIAPAVPGPAAAPRGTVYRAGQPVDADPHAAAYAVPARPLTWQELLRGLVTHPLATLDRARDQAFWWPALIISAVCGVLAMVANDQARKELVTTTLSTSFPAMLITALLVPAFMVVLGWVSDMLARTFGGNGQTGPMITLTVLAAWLADAPRLVVSLFASDGSGVALGVGLASFALSGFLLTVAAQCVHELPWPKALGSVSVQLIALLLVLKLPMG</sequence>
<dbReference type="InterPro" id="IPR006977">
    <property type="entry name" value="Yip1_dom"/>
</dbReference>
<dbReference type="Proteomes" id="UP001165378">
    <property type="component" value="Unassembled WGS sequence"/>
</dbReference>
<evidence type="ECO:0000256" key="5">
    <source>
        <dbReference type="SAM" id="MobiDB-lite"/>
    </source>
</evidence>
<dbReference type="GO" id="GO:0016020">
    <property type="term" value="C:membrane"/>
    <property type="evidence" value="ECO:0007669"/>
    <property type="project" value="UniProtKB-SubCell"/>
</dbReference>
<feature type="transmembrane region" description="Helical" evidence="6">
    <location>
        <begin position="201"/>
        <end position="223"/>
    </location>
</feature>
<evidence type="ECO:0000256" key="3">
    <source>
        <dbReference type="ARBA" id="ARBA00022989"/>
    </source>
</evidence>
<gene>
    <name evidence="8" type="ORF">LZ495_05305</name>
</gene>
<feature type="domain" description="Yip1" evidence="7">
    <location>
        <begin position="146"/>
        <end position="309"/>
    </location>
</feature>
<evidence type="ECO:0000256" key="4">
    <source>
        <dbReference type="ARBA" id="ARBA00023136"/>
    </source>
</evidence>
<dbReference type="RefSeq" id="WP_235050742.1">
    <property type="nucleotide sequence ID" value="NZ_JAKFHA010000002.1"/>
</dbReference>
<comment type="subcellular location">
    <subcellularLocation>
        <location evidence="1">Membrane</location>
        <topology evidence="1">Multi-pass membrane protein</topology>
    </subcellularLocation>
</comment>
<feature type="compositionally biased region" description="Polar residues" evidence="5">
    <location>
        <begin position="17"/>
        <end position="29"/>
    </location>
</feature>